<feature type="domain" description="Ubiquitin-like" evidence="7">
    <location>
        <begin position="503"/>
        <end position="571"/>
    </location>
</feature>
<organism evidence="8">
    <name type="scientific">Oryza punctata</name>
    <name type="common">Red rice</name>
    <dbReference type="NCBI Taxonomy" id="4537"/>
    <lineage>
        <taxon>Eukaryota</taxon>
        <taxon>Viridiplantae</taxon>
        <taxon>Streptophyta</taxon>
        <taxon>Embryophyta</taxon>
        <taxon>Tracheophyta</taxon>
        <taxon>Spermatophyta</taxon>
        <taxon>Magnoliopsida</taxon>
        <taxon>Liliopsida</taxon>
        <taxon>Poales</taxon>
        <taxon>Poaceae</taxon>
        <taxon>BOP clade</taxon>
        <taxon>Oryzoideae</taxon>
        <taxon>Oryzeae</taxon>
        <taxon>Oryzinae</taxon>
        <taxon>Oryza</taxon>
    </lineage>
</organism>
<dbReference type="STRING" id="4537.A0A0E0MEQ8"/>
<dbReference type="PROSITE" id="PS50011">
    <property type="entry name" value="PROTEIN_KINASE_DOM"/>
    <property type="match status" value="1"/>
</dbReference>
<dbReference type="PANTHER" id="PTHR45707">
    <property type="entry name" value="C2 CALCIUM/LIPID-BINDING PLANT PHOSPHORIBOSYLTRANSFERASE FAMILY PROTEIN"/>
    <property type="match status" value="1"/>
</dbReference>
<evidence type="ECO:0000313" key="9">
    <source>
        <dbReference type="Proteomes" id="UP000026962"/>
    </source>
</evidence>
<keyword evidence="4 5" id="KW-0067">ATP-binding</keyword>
<keyword evidence="3" id="KW-0418">Kinase</keyword>
<sequence>MARQMRLQQLKDITGHFSKEQELGRGGFGVVYKGILKNGVSVAVKRLEVIPGIQDKQFKNEVNHLLGLKHQNIVQLIGYCDERQERLIYDEYQRKYICAEVQEKLLCYEYMPKGSLDEIIFDQSCGLEWCDRYAIIKGICKGLCYLHEECQRHPIIHLDLKPSNILLDDNLVPKIADFGLSRLFGEEQTRICTTMVIGSIGYMAPEYCSKGEISPKSDVYSLGILILETVTGEKNQQSRVDPSGQRYINTVRNKWSRISKIMTQYSSLDTDSCQQVDRCFKIGLNCVDIDPDRRPLASQIINMLPWECKKNEGTSSTLLPKSSDGSCTSSAIDKASNMSGLLTNQTVDGMRICLKIPSIAKTIELSAKKSDIVADVKWQIELKEGIHVDNQILLYAGRQLGDSQILSECGLSDYQILHVLVSPADKMCIYINIRGTRTVRVDVRSWYTVADVKLMVETMFGFPDCSQILLPTKSGDGIELTGTRTLKDQNIRNNAVLMLLPNFPIFIKTWEGRTLTMVVSSFDTEEEVWKKIQKKSLINAKKYFLCYSGRVLNPGVTLHVYKVESNSTISIRLGNSHSQYVKEEQKN</sequence>
<dbReference type="InterPro" id="IPR019956">
    <property type="entry name" value="Ubiquitin_dom"/>
</dbReference>
<dbReference type="SUPFAM" id="SSF54236">
    <property type="entry name" value="Ubiquitin-like"/>
    <property type="match status" value="3"/>
</dbReference>
<evidence type="ECO:0000256" key="3">
    <source>
        <dbReference type="ARBA" id="ARBA00022777"/>
    </source>
</evidence>
<feature type="domain" description="Ubiquitin-like" evidence="7">
    <location>
        <begin position="429"/>
        <end position="500"/>
    </location>
</feature>
<dbReference type="InterPro" id="IPR000626">
    <property type="entry name" value="Ubiquitin-like_dom"/>
</dbReference>
<dbReference type="CDD" id="cd17039">
    <property type="entry name" value="Ubl_ubiquitin_like"/>
    <property type="match status" value="2"/>
</dbReference>
<dbReference type="SMART" id="SM00220">
    <property type="entry name" value="S_TKc"/>
    <property type="match status" value="1"/>
</dbReference>
<dbReference type="GO" id="GO:0005524">
    <property type="term" value="F:ATP binding"/>
    <property type="evidence" value="ECO:0007669"/>
    <property type="project" value="UniProtKB-UniRule"/>
</dbReference>
<keyword evidence="9" id="KW-1185">Reference proteome</keyword>
<dbReference type="PANTHER" id="PTHR45707:SF59">
    <property type="entry name" value="PROTEIN KINASE DOMAIN-CONTAINING PROTEIN"/>
    <property type="match status" value="1"/>
</dbReference>
<dbReference type="InterPro" id="IPR011009">
    <property type="entry name" value="Kinase-like_dom_sf"/>
</dbReference>
<dbReference type="InterPro" id="IPR017441">
    <property type="entry name" value="Protein_kinase_ATP_BS"/>
</dbReference>
<evidence type="ECO:0000256" key="1">
    <source>
        <dbReference type="ARBA" id="ARBA00022679"/>
    </source>
</evidence>
<dbReference type="InterPro" id="IPR000719">
    <property type="entry name" value="Prot_kinase_dom"/>
</dbReference>
<protein>
    <recommendedName>
        <fullName evidence="10">Protein kinase domain-containing protein</fullName>
    </recommendedName>
</protein>
<dbReference type="Pfam" id="PF00240">
    <property type="entry name" value="ubiquitin"/>
    <property type="match status" value="2"/>
</dbReference>
<dbReference type="FunFam" id="3.30.200.20:FF:000465">
    <property type="entry name" value="Cysteine-rich receptor-like protein kinase 6"/>
    <property type="match status" value="1"/>
</dbReference>
<evidence type="ECO:0000259" key="7">
    <source>
        <dbReference type="PROSITE" id="PS50053"/>
    </source>
</evidence>
<dbReference type="Gramene" id="OPUNC11G09180.1">
    <property type="protein sequence ID" value="OPUNC11G09180.1"/>
    <property type="gene ID" value="OPUNC11G09180"/>
</dbReference>
<reference evidence="8" key="2">
    <citation type="submission" date="2018-05" db="EMBL/GenBank/DDBJ databases">
        <title>OpunRS2 (Oryza punctata Reference Sequence Version 2).</title>
        <authorList>
            <person name="Zhang J."/>
            <person name="Kudrna D."/>
            <person name="Lee S."/>
            <person name="Talag J."/>
            <person name="Welchert J."/>
            <person name="Wing R.A."/>
        </authorList>
    </citation>
    <scope>NUCLEOTIDE SEQUENCE [LARGE SCALE GENOMIC DNA]</scope>
</reference>
<evidence type="ECO:0000313" key="8">
    <source>
        <dbReference type="EnsemblPlants" id="OPUNC11G09180.1"/>
    </source>
</evidence>
<dbReference type="PROSITE" id="PS50053">
    <property type="entry name" value="UBIQUITIN_2"/>
    <property type="match status" value="3"/>
</dbReference>
<dbReference type="PROSITE" id="PS00107">
    <property type="entry name" value="PROTEIN_KINASE_ATP"/>
    <property type="match status" value="1"/>
</dbReference>
<name>A0A0E0MEQ8_ORYPU</name>
<evidence type="ECO:0000256" key="4">
    <source>
        <dbReference type="ARBA" id="ARBA00022840"/>
    </source>
</evidence>
<dbReference type="InterPro" id="IPR008271">
    <property type="entry name" value="Ser/Thr_kinase_AS"/>
</dbReference>
<feature type="domain" description="Protein kinase" evidence="6">
    <location>
        <begin position="17"/>
        <end position="307"/>
    </location>
</feature>
<dbReference type="SUPFAM" id="SSF56112">
    <property type="entry name" value="Protein kinase-like (PK-like)"/>
    <property type="match status" value="1"/>
</dbReference>
<dbReference type="InterPro" id="IPR029071">
    <property type="entry name" value="Ubiquitin-like_domsf"/>
</dbReference>
<dbReference type="FunFam" id="1.10.510.10:FF:000870">
    <property type="entry name" value="OSJNBa0016N04.16-like protein"/>
    <property type="match status" value="1"/>
</dbReference>
<dbReference type="Proteomes" id="UP000026962">
    <property type="component" value="Chromosome 11"/>
</dbReference>
<evidence type="ECO:0000256" key="2">
    <source>
        <dbReference type="ARBA" id="ARBA00022741"/>
    </source>
</evidence>
<dbReference type="Gene3D" id="1.10.510.10">
    <property type="entry name" value="Transferase(Phosphotransferase) domain 1"/>
    <property type="match status" value="1"/>
</dbReference>
<dbReference type="PRINTS" id="PR00348">
    <property type="entry name" value="UBIQUITIN"/>
</dbReference>
<evidence type="ECO:0008006" key="10">
    <source>
        <dbReference type="Google" id="ProtNLM"/>
    </source>
</evidence>
<reference evidence="8" key="1">
    <citation type="submission" date="2015-04" db="UniProtKB">
        <authorList>
            <consortium name="EnsemblPlants"/>
        </authorList>
    </citation>
    <scope>IDENTIFICATION</scope>
</reference>
<dbReference type="AlphaFoldDB" id="A0A0E0MEQ8"/>
<dbReference type="HOGENOM" id="CLU_579218_0_0_1"/>
<dbReference type="GO" id="GO:0004672">
    <property type="term" value="F:protein kinase activity"/>
    <property type="evidence" value="ECO:0007669"/>
    <property type="project" value="InterPro"/>
</dbReference>
<evidence type="ECO:0000259" key="6">
    <source>
        <dbReference type="PROSITE" id="PS50011"/>
    </source>
</evidence>
<evidence type="ECO:0000256" key="5">
    <source>
        <dbReference type="PROSITE-ProRule" id="PRU10141"/>
    </source>
</evidence>
<proteinExistence type="predicted"/>
<dbReference type="SMART" id="SM00213">
    <property type="entry name" value="UBQ"/>
    <property type="match status" value="3"/>
</dbReference>
<feature type="binding site" evidence="5">
    <location>
        <position position="45"/>
    </location>
    <ligand>
        <name>ATP</name>
        <dbReference type="ChEBI" id="CHEBI:30616"/>
    </ligand>
</feature>
<dbReference type="Pfam" id="PF00069">
    <property type="entry name" value="Pkinase"/>
    <property type="match status" value="1"/>
</dbReference>
<keyword evidence="1" id="KW-0808">Transferase</keyword>
<dbReference type="PROSITE" id="PS00108">
    <property type="entry name" value="PROTEIN_KINASE_ST"/>
    <property type="match status" value="1"/>
</dbReference>
<feature type="domain" description="Ubiquitin-like" evidence="7">
    <location>
        <begin position="350"/>
        <end position="422"/>
    </location>
</feature>
<dbReference type="EnsemblPlants" id="OPUNC11G09180.1">
    <property type="protein sequence ID" value="OPUNC11G09180.1"/>
    <property type="gene ID" value="OPUNC11G09180"/>
</dbReference>
<keyword evidence="2 5" id="KW-0547">Nucleotide-binding</keyword>
<accession>A0A0E0MEQ8</accession>
<dbReference type="Gene3D" id="3.30.200.20">
    <property type="entry name" value="Phosphorylase Kinase, domain 1"/>
    <property type="match status" value="1"/>
</dbReference>
<dbReference type="Gene3D" id="3.10.20.90">
    <property type="entry name" value="Phosphatidylinositol 3-kinase Catalytic Subunit, Chain A, domain 1"/>
    <property type="match status" value="3"/>
</dbReference>